<accession>A0A0F8YFD4</accession>
<dbReference type="AlphaFoldDB" id="A0A0F8YFD4"/>
<reference evidence="1" key="1">
    <citation type="journal article" date="2015" name="Nature">
        <title>Complex archaea that bridge the gap between prokaryotes and eukaryotes.</title>
        <authorList>
            <person name="Spang A."/>
            <person name="Saw J.H."/>
            <person name="Jorgensen S.L."/>
            <person name="Zaremba-Niedzwiedzka K."/>
            <person name="Martijn J."/>
            <person name="Lind A.E."/>
            <person name="van Eijk R."/>
            <person name="Schleper C."/>
            <person name="Guy L."/>
            <person name="Ettema T.J."/>
        </authorList>
    </citation>
    <scope>NUCLEOTIDE SEQUENCE</scope>
</reference>
<protein>
    <submittedName>
        <fullName evidence="1">Uncharacterized protein</fullName>
    </submittedName>
</protein>
<proteinExistence type="predicted"/>
<comment type="caution">
    <text evidence="1">The sequence shown here is derived from an EMBL/GenBank/DDBJ whole genome shotgun (WGS) entry which is preliminary data.</text>
</comment>
<dbReference type="EMBL" id="LAZR01069917">
    <property type="protein sequence ID" value="KKK46766.1"/>
    <property type="molecule type" value="Genomic_DNA"/>
</dbReference>
<organism evidence="1">
    <name type="scientific">marine sediment metagenome</name>
    <dbReference type="NCBI Taxonomy" id="412755"/>
    <lineage>
        <taxon>unclassified sequences</taxon>
        <taxon>metagenomes</taxon>
        <taxon>ecological metagenomes</taxon>
    </lineage>
</organism>
<name>A0A0F8YFD4_9ZZZZ</name>
<evidence type="ECO:0000313" key="1">
    <source>
        <dbReference type="EMBL" id="KKK46766.1"/>
    </source>
</evidence>
<sequence length="83" mass="9455">MKTGMELVEEWRQVGAKVDFLEDYTECADELQAWLREADTWVEANRYQAVKLLGEAGNPQVNADDVLRELLGTTQKPKQEGEV</sequence>
<gene>
    <name evidence="1" type="ORF">LCGC14_3161960</name>
</gene>